<dbReference type="VEuPathDB" id="TriTrypDB:TEOVI_000376400"/>
<dbReference type="InterPro" id="IPR011992">
    <property type="entry name" value="EF-hand-dom_pair"/>
</dbReference>
<name>A0A1G4II55_TRYEQ</name>
<evidence type="ECO:0000313" key="2">
    <source>
        <dbReference type="EMBL" id="SCU72188.1"/>
    </source>
</evidence>
<comment type="caution">
    <text evidence="2">The sequence shown here is derived from an EMBL/GenBank/DDBJ whole genome shotgun (WGS) entry which is preliminary data.</text>
</comment>
<accession>A0A1G4II55</accession>
<protein>
    <recommendedName>
        <fullName evidence="4">EF-hand domain-containing protein</fullName>
    </recommendedName>
</protein>
<proteinExistence type="predicted"/>
<dbReference type="RefSeq" id="XP_067082718.1">
    <property type="nucleotide sequence ID" value="XM_067226617.1"/>
</dbReference>
<gene>
    <name evidence="2" type="ORF">TEOVI_000376400</name>
</gene>
<reference evidence="2" key="1">
    <citation type="submission" date="2016-09" db="EMBL/GenBank/DDBJ databases">
        <authorList>
            <person name="Hebert L."/>
            <person name="Moumen B."/>
        </authorList>
    </citation>
    <scope>NUCLEOTIDE SEQUENCE [LARGE SCALE GENOMIC DNA]</scope>
    <source>
        <strain evidence="2">OVI</strain>
    </source>
</reference>
<dbReference type="AlphaFoldDB" id="A0A1G4II55"/>
<dbReference type="SUPFAM" id="SSF47473">
    <property type="entry name" value="EF-hand"/>
    <property type="match status" value="1"/>
</dbReference>
<dbReference type="Proteomes" id="UP000195570">
    <property type="component" value="Unassembled WGS sequence"/>
</dbReference>
<feature type="region of interest" description="Disordered" evidence="1">
    <location>
        <begin position="322"/>
        <end position="366"/>
    </location>
</feature>
<evidence type="ECO:0008006" key="4">
    <source>
        <dbReference type="Google" id="ProtNLM"/>
    </source>
</evidence>
<dbReference type="GeneID" id="92377704"/>
<keyword evidence="3" id="KW-1185">Reference proteome</keyword>
<dbReference type="EMBL" id="CZPT02001821">
    <property type="protein sequence ID" value="SCU72188.1"/>
    <property type="molecule type" value="Genomic_DNA"/>
</dbReference>
<feature type="compositionally biased region" description="Basic and acidic residues" evidence="1">
    <location>
        <begin position="339"/>
        <end position="355"/>
    </location>
</feature>
<feature type="compositionally biased region" description="Basic and acidic residues" evidence="1">
    <location>
        <begin position="323"/>
        <end position="332"/>
    </location>
</feature>
<feature type="region of interest" description="Disordered" evidence="1">
    <location>
        <begin position="386"/>
        <end position="415"/>
    </location>
</feature>
<evidence type="ECO:0000313" key="3">
    <source>
        <dbReference type="Proteomes" id="UP000195570"/>
    </source>
</evidence>
<sequence>MSKSSRKITCLLPSASNQSGDKRGELQLKKQGPGEQTANEAITVPDLKLDETVRIREMFTEYINGEYVTTLFDLRVLLSELGVYPSDDEMTLVMTAFENKVSFTNLCRYMRFYKKEFLESNKQRHRSNAAQDECEDTLRAFVSLGGNEDGSGSVLVEDLRQVCRNFGLTIDINEALNGLNESESPLTLRYMEFCNLWKHQSRERGGESGTIRSLSLTDTLYTSGGLDGEASNYIHLLNLLKPHVSNISYEQSTPAICTPLLARGDESDARHSLPKSDEKHLQELKRFLLPSLVGSAEDPDANSYGAQRDDGYQLPSLVQHMTPRADAEERQRPLRQRRTKEAAARRSAGNDDKSHPPTQGGFRAPSPMILSLRNLAAYRQRLQAFAKKKEKSRNRERGKGGHGVSSYYDDDGARI</sequence>
<organism evidence="2 3">
    <name type="scientific">Trypanosoma equiperdum</name>
    <dbReference type="NCBI Taxonomy" id="5694"/>
    <lineage>
        <taxon>Eukaryota</taxon>
        <taxon>Discoba</taxon>
        <taxon>Euglenozoa</taxon>
        <taxon>Kinetoplastea</taxon>
        <taxon>Metakinetoplastina</taxon>
        <taxon>Trypanosomatida</taxon>
        <taxon>Trypanosomatidae</taxon>
        <taxon>Trypanosoma</taxon>
    </lineage>
</organism>
<evidence type="ECO:0000256" key="1">
    <source>
        <dbReference type="SAM" id="MobiDB-lite"/>
    </source>
</evidence>
<feature type="region of interest" description="Disordered" evidence="1">
    <location>
        <begin position="13"/>
        <end position="37"/>
    </location>
</feature>
<dbReference type="Gene3D" id="1.10.238.10">
    <property type="entry name" value="EF-hand"/>
    <property type="match status" value="1"/>
</dbReference>